<organism evidence="4 5">
    <name type="scientific">Limosilactobacillus alvi</name>
    <dbReference type="NCBI Taxonomy" id="990412"/>
    <lineage>
        <taxon>Bacteria</taxon>
        <taxon>Bacillati</taxon>
        <taxon>Bacillota</taxon>
        <taxon>Bacilli</taxon>
        <taxon>Lactobacillales</taxon>
        <taxon>Lactobacillaceae</taxon>
        <taxon>Limosilactobacillus</taxon>
    </lineage>
</organism>
<evidence type="ECO:0000313" key="5">
    <source>
        <dbReference type="Proteomes" id="UP000776629"/>
    </source>
</evidence>
<proteinExistence type="predicted"/>
<dbReference type="Gene3D" id="1.10.150.130">
    <property type="match status" value="1"/>
</dbReference>
<comment type="caution">
    <text evidence="4">The sequence shown here is derived from an EMBL/GenBank/DDBJ whole genome shotgun (WGS) entry which is preliminary data.</text>
</comment>
<evidence type="ECO:0000256" key="1">
    <source>
        <dbReference type="ARBA" id="ARBA00023125"/>
    </source>
</evidence>
<evidence type="ECO:0000313" key="4">
    <source>
        <dbReference type="EMBL" id="MBM6753880.1"/>
    </source>
</evidence>
<dbReference type="InterPro" id="IPR011010">
    <property type="entry name" value="DNA_brk_join_enz"/>
</dbReference>
<dbReference type="RefSeq" id="WP_204776278.1">
    <property type="nucleotide sequence ID" value="NZ_JACJJQ010000012.1"/>
</dbReference>
<dbReference type="Proteomes" id="UP000776629">
    <property type="component" value="Unassembled WGS sequence"/>
</dbReference>
<accession>A0ABS2END8</accession>
<reference evidence="4 5" key="1">
    <citation type="journal article" date="2021" name="Sci. Rep.">
        <title>The distribution of antibiotic resistance genes in chicken gut microbiota commensals.</title>
        <authorList>
            <person name="Juricova H."/>
            <person name="Matiasovicova J."/>
            <person name="Kubasova T."/>
            <person name="Cejkova D."/>
            <person name="Rychlik I."/>
        </authorList>
    </citation>
    <scope>NUCLEOTIDE SEQUENCE [LARGE SCALE GENOMIC DNA]</scope>
    <source>
        <strain evidence="4 5">An810</strain>
    </source>
</reference>
<evidence type="ECO:0000256" key="2">
    <source>
        <dbReference type="PROSITE-ProRule" id="PRU01248"/>
    </source>
</evidence>
<dbReference type="InterPro" id="IPR010998">
    <property type="entry name" value="Integrase_recombinase_N"/>
</dbReference>
<keyword evidence="1 2" id="KW-0238">DNA-binding</keyword>
<dbReference type="PROSITE" id="PS51900">
    <property type="entry name" value="CB"/>
    <property type="match status" value="1"/>
</dbReference>
<keyword evidence="5" id="KW-1185">Reference proteome</keyword>
<evidence type="ECO:0000259" key="3">
    <source>
        <dbReference type="PROSITE" id="PS51900"/>
    </source>
</evidence>
<dbReference type="EMBL" id="JACJJQ010000012">
    <property type="protein sequence ID" value="MBM6753880.1"/>
    <property type="molecule type" value="Genomic_DNA"/>
</dbReference>
<sequence length="279" mass="32462">MMDYPYQTAFEANLREQGLAPSTIQGYHDNLTRFFAFLADQKDDEPNVKEITEADLRAFFNALQAEIGITLSTYNKLLSYLNRYFRYLLMHQLITTYPTLPLHGALPKVEQPLTIRWIKHLDDLLANDELHFYVRLTLLLTAHGYQVSEFLQPGFGETFAKLAGRTKAERDFLVAFKTFWQPLAEKQACHDPFLKLRVNQAQPRLSNAGLHKFLKPAEAKLGMRLAPRFLFQSYVYYILETQPKLSERELEAKLHLDPTALNYYQHQHIILKAQGRVQE</sequence>
<dbReference type="Pfam" id="PF13495">
    <property type="entry name" value="Phage_int_SAM_4"/>
    <property type="match status" value="1"/>
</dbReference>
<dbReference type="SUPFAM" id="SSF56349">
    <property type="entry name" value="DNA breaking-rejoining enzymes"/>
    <property type="match status" value="1"/>
</dbReference>
<feature type="domain" description="Core-binding (CB)" evidence="3">
    <location>
        <begin position="4"/>
        <end position="89"/>
    </location>
</feature>
<dbReference type="InterPro" id="IPR044068">
    <property type="entry name" value="CB"/>
</dbReference>
<protein>
    <submittedName>
        <fullName evidence="4">Site-specific integrase</fullName>
    </submittedName>
</protein>
<gene>
    <name evidence="4" type="ORF">H5993_03775</name>
</gene>
<name>A0ABS2END8_9LACO</name>
<dbReference type="InterPro" id="IPR004107">
    <property type="entry name" value="Integrase_SAM-like_N"/>
</dbReference>